<dbReference type="PANTHER" id="PTHR23084:SF263">
    <property type="entry name" value="MORN REPEAT-CONTAINING PROTEIN 1"/>
    <property type="match status" value="1"/>
</dbReference>
<dbReference type="Gene3D" id="2.20.110.10">
    <property type="entry name" value="Histone H3 K4-specific methyltransferase SET7/9 N-terminal domain"/>
    <property type="match status" value="1"/>
</dbReference>
<evidence type="ECO:0000313" key="2">
    <source>
        <dbReference type="EMBL" id="TNV80830.1"/>
    </source>
</evidence>
<dbReference type="PANTHER" id="PTHR23084">
    <property type="entry name" value="PHOSPHATIDYLINOSITOL-4-PHOSPHATE 5-KINASE RELATED"/>
    <property type="match status" value="1"/>
</dbReference>
<dbReference type="AlphaFoldDB" id="A0A8J8NV40"/>
<evidence type="ECO:0008006" key="4">
    <source>
        <dbReference type="Google" id="ProtNLM"/>
    </source>
</evidence>
<protein>
    <recommendedName>
        <fullName evidence="4">MORN repeat protein</fullName>
    </recommendedName>
</protein>
<sequence length="255" mass="28894">MQKEKQDEISSKLEMANATIQKLNETQDCQKQQTSQYESTASIQTKNMLDKLISTFNKPINGYTPILNEHSQSKLAEFILKNGWKWSIQQLNESADRGSTLVWNEFEGAIRGNGAPDLQQGYYYGQMAEGKREGYGIMYCSGTNNAPYLYECEWKEGTPINSGRYLLIESSNKWTMFDGPLIDDYLISGIGSWQSEAGQSYLGLYKHGDRQGYGRNTNPDGSYSEGEWKNHKQVGLHKYYNSNLALTKTKDHGGI</sequence>
<name>A0A8J8NV40_HALGN</name>
<accession>A0A8J8NV40</accession>
<keyword evidence="1" id="KW-0175">Coiled coil</keyword>
<keyword evidence="3" id="KW-1185">Reference proteome</keyword>
<dbReference type="Proteomes" id="UP000785679">
    <property type="component" value="Unassembled WGS sequence"/>
</dbReference>
<dbReference type="EMBL" id="RRYP01006967">
    <property type="protein sequence ID" value="TNV80830.1"/>
    <property type="molecule type" value="Genomic_DNA"/>
</dbReference>
<evidence type="ECO:0000256" key="1">
    <source>
        <dbReference type="SAM" id="Coils"/>
    </source>
</evidence>
<organism evidence="2 3">
    <name type="scientific">Halteria grandinella</name>
    <dbReference type="NCBI Taxonomy" id="5974"/>
    <lineage>
        <taxon>Eukaryota</taxon>
        <taxon>Sar</taxon>
        <taxon>Alveolata</taxon>
        <taxon>Ciliophora</taxon>
        <taxon>Intramacronucleata</taxon>
        <taxon>Spirotrichea</taxon>
        <taxon>Stichotrichia</taxon>
        <taxon>Sporadotrichida</taxon>
        <taxon>Halteriidae</taxon>
        <taxon>Halteria</taxon>
    </lineage>
</organism>
<comment type="caution">
    <text evidence="2">The sequence shown here is derived from an EMBL/GenBank/DDBJ whole genome shotgun (WGS) entry which is preliminary data.</text>
</comment>
<feature type="coiled-coil region" evidence="1">
    <location>
        <begin position="6"/>
        <end position="33"/>
    </location>
</feature>
<evidence type="ECO:0000313" key="3">
    <source>
        <dbReference type="Proteomes" id="UP000785679"/>
    </source>
</evidence>
<gene>
    <name evidence="2" type="ORF">FGO68_gene16696</name>
</gene>
<proteinExistence type="predicted"/>
<reference evidence="2" key="1">
    <citation type="submission" date="2019-06" db="EMBL/GenBank/DDBJ databases">
        <authorList>
            <person name="Zheng W."/>
        </authorList>
    </citation>
    <scope>NUCLEOTIDE SEQUENCE</scope>
    <source>
        <strain evidence="2">QDHG01</strain>
    </source>
</reference>
<dbReference type="SUPFAM" id="SSF82185">
    <property type="entry name" value="Histone H3 K4-specific methyltransferase SET7/9 N-terminal domain"/>
    <property type="match status" value="1"/>
</dbReference>